<organism evidence="2 3">
    <name type="scientific">Crotalaria pallida</name>
    <name type="common">Smooth rattlebox</name>
    <name type="synonym">Crotalaria striata</name>
    <dbReference type="NCBI Taxonomy" id="3830"/>
    <lineage>
        <taxon>Eukaryota</taxon>
        <taxon>Viridiplantae</taxon>
        <taxon>Streptophyta</taxon>
        <taxon>Embryophyta</taxon>
        <taxon>Tracheophyta</taxon>
        <taxon>Spermatophyta</taxon>
        <taxon>Magnoliopsida</taxon>
        <taxon>eudicotyledons</taxon>
        <taxon>Gunneridae</taxon>
        <taxon>Pentapetalae</taxon>
        <taxon>rosids</taxon>
        <taxon>fabids</taxon>
        <taxon>Fabales</taxon>
        <taxon>Fabaceae</taxon>
        <taxon>Papilionoideae</taxon>
        <taxon>50 kb inversion clade</taxon>
        <taxon>genistoids sensu lato</taxon>
        <taxon>core genistoids</taxon>
        <taxon>Crotalarieae</taxon>
        <taxon>Crotalaria</taxon>
    </lineage>
</organism>
<feature type="region of interest" description="Disordered" evidence="1">
    <location>
        <begin position="181"/>
        <end position="205"/>
    </location>
</feature>
<feature type="compositionally biased region" description="Polar residues" evidence="1">
    <location>
        <begin position="190"/>
        <end position="205"/>
    </location>
</feature>
<evidence type="ECO:0000313" key="2">
    <source>
        <dbReference type="EMBL" id="KAK7251464.1"/>
    </source>
</evidence>
<evidence type="ECO:0000313" key="3">
    <source>
        <dbReference type="Proteomes" id="UP001372338"/>
    </source>
</evidence>
<accession>A0AAN9E950</accession>
<sequence length="223" mass="25300">MEGTTNMDKAETNRGSGPFIYAGLFSPIREEPLPYSSPVRKRYRSYDEQVSSGNPQFGTALYDFPIALDDKLPDLHHLMVEAAKILNADPPDLYVRQSPVPNAYTLAALCIGDKFTFVRWDPVHKDAVKKLFHSRASARLSDIFNDASKKKKKKRPSVITEELWPQLWQTSLTKFNHPDHLEKQEKSKQNRASSKGGSVHTGGSVNHAQYAQDMVRFLTLRRI</sequence>
<protein>
    <submittedName>
        <fullName evidence="2">Uncharacterized protein</fullName>
    </submittedName>
</protein>
<dbReference type="Proteomes" id="UP001372338">
    <property type="component" value="Unassembled WGS sequence"/>
</dbReference>
<dbReference type="EMBL" id="JAYWIO010000007">
    <property type="protein sequence ID" value="KAK7251464.1"/>
    <property type="molecule type" value="Genomic_DNA"/>
</dbReference>
<dbReference type="AlphaFoldDB" id="A0AAN9E950"/>
<gene>
    <name evidence="2" type="ORF">RIF29_34689</name>
</gene>
<comment type="caution">
    <text evidence="2">The sequence shown here is derived from an EMBL/GenBank/DDBJ whole genome shotgun (WGS) entry which is preliminary data.</text>
</comment>
<name>A0AAN9E950_CROPI</name>
<keyword evidence="3" id="KW-1185">Reference proteome</keyword>
<reference evidence="2 3" key="1">
    <citation type="submission" date="2024-01" db="EMBL/GenBank/DDBJ databases">
        <title>The genomes of 5 underutilized Papilionoideae crops provide insights into root nodulation and disease resistanc.</title>
        <authorList>
            <person name="Yuan L."/>
        </authorList>
    </citation>
    <scope>NUCLEOTIDE SEQUENCE [LARGE SCALE GENOMIC DNA]</scope>
    <source>
        <strain evidence="2">ZHUSHIDOU_FW_LH</strain>
        <tissue evidence="2">Leaf</tissue>
    </source>
</reference>
<evidence type="ECO:0000256" key="1">
    <source>
        <dbReference type="SAM" id="MobiDB-lite"/>
    </source>
</evidence>
<proteinExistence type="predicted"/>